<reference evidence="1 2" key="1">
    <citation type="submission" date="2015-07" db="EMBL/GenBank/DDBJ databases">
        <title>The genome of Habropoda laboriosa.</title>
        <authorList>
            <person name="Pan H."/>
            <person name="Kapheim K."/>
        </authorList>
    </citation>
    <scope>NUCLEOTIDE SEQUENCE [LARGE SCALE GENOMIC DNA]</scope>
    <source>
        <strain evidence="1">0110345459</strain>
    </source>
</reference>
<dbReference type="STRING" id="597456.A0A0L7RF25"/>
<dbReference type="InterPro" id="IPR016181">
    <property type="entry name" value="Acyl_CoA_acyltransferase"/>
</dbReference>
<dbReference type="EMBL" id="KQ414606">
    <property type="protein sequence ID" value="KOC69587.1"/>
    <property type="molecule type" value="Genomic_DNA"/>
</dbReference>
<dbReference type="AlphaFoldDB" id="A0A0L7RF25"/>
<evidence type="ECO:0000313" key="2">
    <source>
        <dbReference type="Proteomes" id="UP000053825"/>
    </source>
</evidence>
<keyword evidence="2" id="KW-1185">Reference proteome</keyword>
<sequence length="215" mass="24763">MLESYYKYEPVVINIGIQGTEPTEIWRTMMYSQVKAGLSIIAEDRDNCVIGAALNYVTSIHEGKEMYNLARCCATGPHRDIVEFFGYIAETPKLWERYCVHSIFEQASVAVSQDFQGLGIARRLIQESWVLARDCGYRLFRLDCNSSYCARIATGFGWPLVWSIPFSQYVRNGEVVFKHVKEPHTVCRVYVDYLRYCKTYCPPYKGCQTLTPPPF</sequence>
<dbReference type="SUPFAM" id="SSF55729">
    <property type="entry name" value="Acyl-CoA N-acyltransferases (Nat)"/>
    <property type="match status" value="1"/>
</dbReference>
<protein>
    <submittedName>
        <fullName evidence="1">Dopamine N-acetyltransferase</fullName>
    </submittedName>
</protein>
<dbReference type="PANTHER" id="PTHR20905">
    <property type="entry name" value="N-ACETYLTRANSFERASE-RELATED"/>
    <property type="match status" value="1"/>
</dbReference>
<keyword evidence="1" id="KW-0808">Transferase</keyword>
<gene>
    <name evidence="1" type="ORF">WH47_05530</name>
</gene>
<dbReference type="Gene3D" id="3.40.630.30">
    <property type="match status" value="1"/>
</dbReference>
<accession>A0A0L7RF25</accession>
<dbReference type="PANTHER" id="PTHR20905:SF1">
    <property type="entry name" value="AT07410P-RELATED"/>
    <property type="match status" value="1"/>
</dbReference>
<organism evidence="1 2">
    <name type="scientific">Habropoda laboriosa</name>
    <dbReference type="NCBI Taxonomy" id="597456"/>
    <lineage>
        <taxon>Eukaryota</taxon>
        <taxon>Metazoa</taxon>
        <taxon>Ecdysozoa</taxon>
        <taxon>Arthropoda</taxon>
        <taxon>Hexapoda</taxon>
        <taxon>Insecta</taxon>
        <taxon>Pterygota</taxon>
        <taxon>Neoptera</taxon>
        <taxon>Endopterygota</taxon>
        <taxon>Hymenoptera</taxon>
        <taxon>Apocrita</taxon>
        <taxon>Aculeata</taxon>
        <taxon>Apoidea</taxon>
        <taxon>Anthophila</taxon>
        <taxon>Apidae</taxon>
        <taxon>Habropoda</taxon>
    </lineage>
</organism>
<name>A0A0L7RF25_9HYME</name>
<dbReference type="OrthoDB" id="41532at2759"/>
<proteinExistence type="predicted"/>
<dbReference type="Proteomes" id="UP000053825">
    <property type="component" value="Unassembled WGS sequence"/>
</dbReference>
<evidence type="ECO:0000313" key="1">
    <source>
        <dbReference type="EMBL" id="KOC69587.1"/>
    </source>
</evidence>
<dbReference type="GO" id="GO:0008080">
    <property type="term" value="F:N-acetyltransferase activity"/>
    <property type="evidence" value="ECO:0007669"/>
    <property type="project" value="TreeGrafter"/>
</dbReference>
<dbReference type="CDD" id="cd04301">
    <property type="entry name" value="NAT_SF"/>
    <property type="match status" value="1"/>
</dbReference>